<evidence type="ECO:0000313" key="2">
    <source>
        <dbReference type="Proteomes" id="UP001259239"/>
    </source>
</evidence>
<name>A0AAP5JVI0_9BACL</name>
<evidence type="ECO:0000313" key="1">
    <source>
        <dbReference type="EMBL" id="MDT2252761.1"/>
    </source>
</evidence>
<dbReference type="EMBL" id="JARQGV010000004">
    <property type="protein sequence ID" value="MDT2252761.1"/>
    <property type="molecule type" value="Genomic_DNA"/>
</dbReference>
<comment type="caution">
    <text evidence="1">The sequence shown here is derived from an EMBL/GenBank/DDBJ whole genome shotgun (WGS) entry which is preliminary data.</text>
</comment>
<sequence>MLTKESQTMCAVAFIRGYLLGEERSKKLIEKYKRQGEKITEQINNANGGMFTRNIATI</sequence>
<reference evidence="1" key="2">
    <citation type="submission" date="2023-03" db="EMBL/GenBank/DDBJ databases">
        <authorList>
            <person name="Obshta O."/>
            <person name="Zabrodski M.W."/>
            <person name="Soomro T."/>
            <person name="Wilson G."/>
            <person name="Masood F."/>
            <person name="Thebeau J."/>
            <person name="Bezerra Da Silva M.C."/>
            <person name="Raza F."/>
            <person name="Biganski S."/>
            <person name="Jose M."/>
            <person name="Camilli M."/>
            <person name="Kozii I.V."/>
            <person name="Kozii R.V."/>
            <person name="Simko E."/>
            <person name="Wood S.C."/>
        </authorList>
    </citation>
    <scope>NUCLEOTIDE SEQUENCE</scope>
    <source>
        <strain evidence="1">PL001</strain>
    </source>
</reference>
<dbReference type="RefSeq" id="WP_158225777.1">
    <property type="nucleotide sequence ID" value="NZ_CBCRXL010000161.1"/>
</dbReference>
<dbReference type="Proteomes" id="UP001259239">
    <property type="component" value="Unassembled WGS sequence"/>
</dbReference>
<protein>
    <submittedName>
        <fullName evidence="1">Uncharacterized protein</fullName>
    </submittedName>
</protein>
<reference evidence="1" key="1">
    <citation type="journal article" date="2023" name="J. Vet. Diagn. Invest.">
        <title>Oxytetracycline-resistant Paenibacillus larvae identified in commercial beekeeping operations in Saskatchewan using pooled honey sampling.</title>
        <authorList>
            <person name="Obshta O."/>
            <person name="Zabrodski M.W."/>
            <person name="Soomro T."/>
            <person name="Wilson G."/>
            <person name="Masood F."/>
            <person name="Thebeau J."/>
            <person name="Silva M.C.B."/>
            <person name="Biganski S."/>
            <person name="Kozii I.V."/>
            <person name="Koziy R.V."/>
            <person name="Raza M.F."/>
            <person name="Jose M.S."/>
            <person name="Simko E."/>
            <person name="Wood S.C."/>
        </authorList>
    </citation>
    <scope>NUCLEOTIDE SEQUENCE</scope>
    <source>
        <strain evidence="1">PL001</strain>
    </source>
</reference>
<proteinExistence type="predicted"/>
<accession>A0AAP5JVI0</accession>
<gene>
    <name evidence="1" type="ORF">P7H09_16250</name>
</gene>
<organism evidence="1 2">
    <name type="scientific">Paenibacillus larvae</name>
    <dbReference type="NCBI Taxonomy" id="1464"/>
    <lineage>
        <taxon>Bacteria</taxon>
        <taxon>Bacillati</taxon>
        <taxon>Bacillota</taxon>
        <taxon>Bacilli</taxon>
        <taxon>Bacillales</taxon>
        <taxon>Paenibacillaceae</taxon>
        <taxon>Paenibacillus</taxon>
    </lineage>
</organism>
<dbReference type="AlphaFoldDB" id="A0AAP5JVI0"/>